<protein>
    <submittedName>
        <fullName evidence="1">GNAT family N-acetyltransferase</fullName>
    </submittedName>
</protein>
<accession>A0A9E2LAN0</accession>
<dbReference type="Gene3D" id="3.40.630.30">
    <property type="match status" value="1"/>
</dbReference>
<gene>
    <name evidence="1" type="ORF">H9789_09460</name>
</gene>
<reference evidence="1" key="2">
    <citation type="submission" date="2021-04" db="EMBL/GenBank/DDBJ databases">
        <authorList>
            <person name="Gilroy R."/>
        </authorList>
    </citation>
    <scope>NUCLEOTIDE SEQUENCE</scope>
    <source>
        <strain evidence="1">G3-2149</strain>
    </source>
</reference>
<dbReference type="InterPro" id="IPR016181">
    <property type="entry name" value="Acyl_CoA_acyltransferase"/>
</dbReference>
<organism evidence="1 2">
    <name type="scientific">Candidatus Paraprevotella stercoravium</name>
    <dbReference type="NCBI Taxonomy" id="2838725"/>
    <lineage>
        <taxon>Bacteria</taxon>
        <taxon>Pseudomonadati</taxon>
        <taxon>Bacteroidota</taxon>
        <taxon>Bacteroidia</taxon>
        <taxon>Bacteroidales</taxon>
        <taxon>Prevotellaceae</taxon>
        <taxon>Paraprevotella</taxon>
    </lineage>
</organism>
<dbReference type="AlphaFoldDB" id="A0A9E2LAN0"/>
<dbReference type="InterPro" id="IPR039968">
    <property type="entry name" value="BcerS-like"/>
</dbReference>
<proteinExistence type="predicted"/>
<reference evidence="1" key="1">
    <citation type="journal article" date="2021" name="PeerJ">
        <title>Extensive microbial diversity within the chicken gut microbiome revealed by metagenomics and culture.</title>
        <authorList>
            <person name="Gilroy R."/>
            <person name="Ravi A."/>
            <person name="Getino M."/>
            <person name="Pursley I."/>
            <person name="Horton D.L."/>
            <person name="Alikhan N.F."/>
            <person name="Baker D."/>
            <person name="Gharbi K."/>
            <person name="Hall N."/>
            <person name="Watson M."/>
            <person name="Adriaenssens E.M."/>
            <person name="Foster-Nyarko E."/>
            <person name="Jarju S."/>
            <person name="Secka A."/>
            <person name="Antonio M."/>
            <person name="Oren A."/>
            <person name="Chaudhuri R.R."/>
            <person name="La Ragione R."/>
            <person name="Hildebrand F."/>
            <person name="Pallen M.J."/>
        </authorList>
    </citation>
    <scope>NUCLEOTIDE SEQUENCE</scope>
    <source>
        <strain evidence="1">G3-2149</strain>
    </source>
</reference>
<dbReference type="PANTHER" id="PTHR41368:SF1">
    <property type="entry name" value="PROTEIN YGHO"/>
    <property type="match status" value="1"/>
</dbReference>
<dbReference type="SUPFAM" id="SSF55729">
    <property type="entry name" value="Acyl-CoA N-acyltransferases (Nat)"/>
    <property type="match status" value="1"/>
</dbReference>
<comment type="caution">
    <text evidence="1">The sequence shown here is derived from an EMBL/GenBank/DDBJ whole genome shotgun (WGS) entry which is preliminary data.</text>
</comment>
<evidence type="ECO:0000313" key="2">
    <source>
        <dbReference type="Proteomes" id="UP000823865"/>
    </source>
</evidence>
<dbReference type="Proteomes" id="UP000823865">
    <property type="component" value="Unassembled WGS sequence"/>
</dbReference>
<dbReference type="CDD" id="cd04301">
    <property type="entry name" value="NAT_SF"/>
    <property type="match status" value="1"/>
</dbReference>
<sequence>MSEVIIKKITSRKELKAFIRFNYKLYKGNAFAVPDFYEDTLDTFNPKKNAAFDFCDVDYFLAYKENKIVGRVAAIINKKANATWNVEDARFGWIDFIDDPEVSKALLEAVEQWAREHQMKRVVGPLGFTDMDPEGMLIDGYDQLSTMATIYNYPYYPKHMEMHGYEKEIDWVERKVRVPDSEHEARSGKYFRVAEISANRYNLHVRKFKSVKEVREGGYGYKIFDVVNKAYAPLYGFSEMNKRQIDQYVNVYLPLVDLRLVTVIETEDNQPVAIGIGMPSLSTALQKAHSRLFPFGWIHLAKALYLKHSDIVDLLLVAVLPEYQNKGVNAMLFADLIPIIQKMGFKFGETHPQLETNDKSQGQWAYLDAEIHKKRRCYQKTI</sequence>
<name>A0A9E2LAN0_9BACT</name>
<dbReference type="PANTHER" id="PTHR41368">
    <property type="entry name" value="PROTEIN YGHO"/>
    <property type="match status" value="1"/>
</dbReference>
<dbReference type="EMBL" id="JAHLFU010000197">
    <property type="protein sequence ID" value="MBU3854018.1"/>
    <property type="molecule type" value="Genomic_DNA"/>
</dbReference>
<evidence type="ECO:0000313" key="1">
    <source>
        <dbReference type="EMBL" id="MBU3854018.1"/>
    </source>
</evidence>